<feature type="region of interest" description="NMP" evidence="5">
    <location>
        <begin position="40"/>
        <end position="69"/>
    </location>
</feature>
<comment type="caution">
    <text evidence="9">The sequence shown here is derived from an EMBL/GenBank/DDBJ whole genome shotgun (WGS) entry which is preliminary data.</text>
</comment>
<feature type="binding site" evidence="5">
    <location>
        <position position="140"/>
    </location>
    <ligand>
        <name>Zn(2+)</name>
        <dbReference type="ChEBI" id="CHEBI:29105"/>
        <note>structural</note>
    </ligand>
</feature>
<dbReference type="GO" id="GO:0005524">
    <property type="term" value="F:ATP binding"/>
    <property type="evidence" value="ECO:0007669"/>
    <property type="project" value="UniProtKB-UniRule"/>
</dbReference>
<dbReference type="NCBIfam" id="NF001380">
    <property type="entry name" value="PRK00279.1-2"/>
    <property type="match status" value="1"/>
</dbReference>
<dbReference type="InterPro" id="IPR000850">
    <property type="entry name" value="Adenylat/UMP-CMP_kin"/>
</dbReference>
<dbReference type="InterPro" id="IPR006259">
    <property type="entry name" value="Adenyl_kin_sub"/>
</dbReference>
<proteinExistence type="inferred from homology"/>
<keyword evidence="3 5" id="KW-0547">Nucleotide-binding</keyword>
<dbReference type="PRINTS" id="PR00094">
    <property type="entry name" value="ADENYLTKNASE"/>
</dbReference>
<dbReference type="InterPro" id="IPR007862">
    <property type="entry name" value="Adenylate_kinase_lid-dom"/>
</dbReference>
<keyword evidence="5" id="KW-0479">Metal-binding</keyword>
<evidence type="ECO:0000313" key="9">
    <source>
        <dbReference type="EMBL" id="MBB5515892.1"/>
    </source>
</evidence>
<dbReference type="HAMAP" id="MF_00235">
    <property type="entry name" value="Adenylate_kinase_Adk"/>
    <property type="match status" value="1"/>
</dbReference>
<dbReference type="GO" id="GO:0004017">
    <property type="term" value="F:AMP kinase activity"/>
    <property type="evidence" value="ECO:0007669"/>
    <property type="project" value="UniProtKB-UniRule"/>
</dbReference>
<feature type="binding site" evidence="5">
    <location>
        <position position="160"/>
    </location>
    <ligand>
        <name>Zn(2+)</name>
        <dbReference type="ChEBI" id="CHEBI:29105"/>
        <note>structural</note>
    </ligand>
</feature>
<feature type="binding site" evidence="5">
    <location>
        <position position="137"/>
    </location>
    <ligand>
        <name>ATP</name>
        <dbReference type="ChEBI" id="CHEBI:30616"/>
    </ligand>
</feature>
<keyword evidence="5" id="KW-0862">Zinc</keyword>
<comment type="subcellular location">
    <subcellularLocation>
        <location evidence="5 7">Cytoplasm</location>
    </subcellularLocation>
</comment>
<dbReference type="GO" id="GO:0008270">
    <property type="term" value="F:zinc ion binding"/>
    <property type="evidence" value="ECO:0007669"/>
    <property type="project" value="UniProtKB-UniRule"/>
</dbReference>
<dbReference type="EMBL" id="JACIJS010000005">
    <property type="protein sequence ID" value="MBB5515892.1"/>
    <property type="molecule type" value="Genomic_DNA"/>
</dbReference>
<feature type="binding site" evidence="5">
    <location>
        <position position="41"/>
    </location>
    <ligand>
        <name>AMP</name>
        <dbReference type="ChEBI" id="CHEBI:456215"/>
    </ligand>
</feature>
<comment type="caution">
    <text evidence="5">Lacks conserved residue(s) required for the propagation of feature annotation.</text>
</comment>
<organism evidence="9 10">
    <name type="scientific">Rubricella aquisinus</name>
    <dbReference type="NCBI Taxonomy" id="2028108"/>
    <lineage>
        <taxon>Bacteria</taxon>
        <taxon>Pseudomonadati</taxon>
        <taxon>Pseudomonadota</taxon>
        <taxon>Alphaproteobacteria</taxon>
        <taxon>Rhodobacterales</taxon>
        <taxon>Paracoccaceae</taxon>
        <taxon>Rubricella</taxon>
    </lineage>
</organism>
<dbReference type="GO" id="GO:0044209">
    <property type="term" value="P:AMP salvage"/>
    <property type="evidence" value="ECO:0007669"/>
    <property type="project" value="UniProtKB-UniRule"/>
</dbReference>
<comment type="function">
    <text evidence="5">Catalyzes the reversible transfer of the terminal phosphate group between ATP and AMP. Plays an important role in cellular energy homeostasis and in adenine nucleotide metabolism.</text>
</comment>
<feature type="binding site" evidence="5">
    <location>
        <position position="163"/>
    </location>
    <ligand>
        <name>Zn(2+)</name>
        <dbReference type="ChEBI" id="CHEBI:29105"/>
        <note>structural</note>
    </ligand>
</feature>
<feature type="binding site" evidence="5">
    <location>
        <position position="182"/>
    </location>
    <ligand>
        <name>AMP</name>
        <dbReference type="ChEBI" id="CHEBI:456215"/>
    </ligand>
</feature>
<dbReference type="FunFam" id="3.40.50.300:FF:000106">
    <property type="entry name" value="Adenylate kinase mitochondrial"/>
    <property type="match status" value="1"/>
</dbReference>
<gene>
    <name evidence="5" type="primary">adk</name>
    <name evidence="9" type="ORF">FHS89_001912</name>
</gene>
<evidence type="ECO:0000256" key="7">
    <source>
        <dbReference type="RuleBase" id="RU003331"/>
    </source>
</evidence>
<feature type="binding site" evidence="5">
    <location>
        <begin position="67"/>
        <end position="69"/>
    </location>
    <ligand>
        <name>AMP</name>
        <dbReference type="ChEBI" id="CHEBI:456215"/>
    </ligand>
</feature>
<feature type="binding site" evidence="5">
    <location>
        <position position="171"/>
    </location>
    <ligand>
        <name>AMP</name>
        <dbReference type="ChEBI" id="CHEBI:456215"/>
    </ligand>
</feature>
<dbReference type="AlphaFoldDB" id="A0A840WQE1"/>
<evidence type="ECO:0000256" key="1">
    <source>
        <dbReference type="ARBA" id="ARBA00022679"/>
    </source>
</evidence>
<dbReference type="NCBIfam" id="NF011100">
    <property type="entry name" value="PRK14527.1"/>
    <property type="match status" value="1"/>
</dbReference>
<comment type="pathway">
    <text evidence="5">Purine metabolism; AMP biosynthesis via salvage pathway; AMP from ADP: step 1/1.</text>
</comment>
<dbReference type="PANTHER" id="PTHR23359">
    <property type="entry name" value="NUCLEOTIDE KINASE"/>
    <property type="match status" value="1"/>
</dbReference>
<dbReference type="CDD" id="cd01428">
    <property type="entry name" value="ADK"/>
    <property type="match status" value="1"/>
</dbReference>
<keyword evidence="5 7" id="KW-0067">ATP-binding</keyword>
<dbReference type="NCBIfam" id="NF001381">
    <property type="entry name" value="PRK00279.1-3"/>
    <property type="match status" value="1"/>
</dbReference>
<dbReference type="UniPathway" id="UPA00588">
    <property type="reaction ID" value="UER00649"/>
</dbReference>
<keyword evidence="2 5" id="KW-0545">Nucleotide biosynthesis</keyword>
<dbReference type="RefSeq" id="WP_184010990.1">
    <property type="nucleotide sequence ID" value="NZ_JACIJS010000005.1"/>
</dbReference>
<comment type="similarity">
    <text evidence="5 6">Belongs to the adenylate kinase family.</text>
</comment>
<evidence type="ECO:0000256" key="4">
    <source>
        <dbReference type="ARBA" id="ARBA00022777"/>
    </source>
</evidence>
<dbReference type="SUPFAM" id="SSF52540">
    <property type="entry name" value="P-loop containing nucleoside triphosphate hydrolases"/>
    <property type="match status" value="1"/>
</dbReference>
<keyword evidence="5" id="KW-0963">Cytoplasm</keyword>
<dbReference type="EC" id="2.7.4.3" evidence="5 7"/>
<feature type="binding site" evidence="5">
    <location>
        <position position="210"/>
    </location>
    <ligand>
        <name>ATP</name>
        <dbReference type="ChEBI" id="CHEBI:30616"/>
    </ligand>
</feature>
<feature type="binding site" evidence="5">
    <location>
        <begin position="95"/>
        <end position="98"/>
    </location>
    <ligand>
        <name>AMP</name>
        <dbReference type="ChEBI" id="CHEBI:456215"/>
    </ligand>
</feature>
<dbReference type="PROSITE" id="PS00113">
    <property type="entry name" value="ADENYLATE_KINASE"/>
    <property type="match status" value="1"/>
</dbReference>
<feature type="binding site" evidence="5">
    <location>
        <position position="143"/>
    </location>
    <ligand>
        <name>Zn(2+)</name>
        <dbReference type="ChEBI" id="CHEBI:29105"/>
        <note>structural</note>
    </ligand>
</feature>
<evidence type="ECO:0000256" key="3">
    <source>
        <dbReference type="ARBA" id="ARBA00022741"/>
    </source>
</evidence>
<dbReference type="InterPro" id="IPR027417">
    <property type="entry name" value="P-loop_NTPase"/>
</dbReference>
<feature type="binding site" evidence="5">
    <location>
        <begin position="20"/>
        <end position="25"/>
    </location>
    <ligand>
        <name>ATP</name>
        <dbReference type="ChEBI" id="CHEBI:30616"/>
    </ligand>
</feature>
<comment type="subunit">
    <text evidence="5 7">Monomer.</text>
</comment>
<evidence type="ECO:0000256" key="2">
    <source>
        <dbReference type="ARBA" id="ARBA00022727"/>
    </source>
</evidence>
<dbReference type="Gene3D" id="3.40.50.300">
    <property type="entry name" value="P-loop containing nucleotide triphosphate hydrolases"/>
    <property type="match status" value="1"/>
</dbReference>
<keyword evidence="1 5" id="KW-0808">Transferase</keyword>
<feature type="binding site" evidence="5">
    <location>
        <position position="46"/>
    </location>
    <ligand>
        <name>AMP</name>
        <dbReference type="ChEBI" id="CHEBI:456215"/>
    </ligand>
</feature>
<keyword evidence="4 5" id="KW-0418">Kinase</keyword>
<dbReference type="Pfam" id="PF00406">
    <property type="entry name" value="ADK"/>
    <property type="match status" value="1"/>
</dbReference>
<dbReference type="Proteomes" id="UP000553766">
    <property type="component" value="Unassembled WGS sequence"/>
</dbReference>
<protein>
    <recommendedName>
        <fullName evidence="5 7">Adenylate kinase</fullName>
        <shortName evidence="5">AK</shortName>
        <ecNumber evidence="5 7">2.7.4.3</ecNumber>
    </recommendedName>
    <alternativeName>
        <fullName evidence="5">ATP-AMP transphosphorylase</fullName>
    </alternativeName>
    <alternativeName>
        <fullName evidence="5">ATP:AMP phosphotransferase</fullName>
    </alternativeName>
    <alternativeName>
        <fullName evidence="5">Adenylate monophosphate kinase</fullName>
    </alternativeName>
</protein>
<accession>A0A840WQE1</accession>
<dbReference type="Pfam" id="PF05191">
    <property type="entry name" value="ADK_lid"/>
    <property type="match status" value="1"/>
</dbReference>
<keyword evidence="10" id="KW-1185">Reference proteome</keyword>
<sequence>MDGADTPQTLTNVILLGPPGAGKGTQARRLVEAEGLVQLSTGDMLRAAVKAGSPAGLAAKAVMEAGDLVSDEIVVAIVRERLASGDLAKGVIFDGFPRTVGQAQALDVILAEQGLTLTAAIAMDVDDAAMVARISGRSTCAGCGEGYHDTAKRPETAGICDTCGGTEFTRRADDNAETVAERLKAYHAETAPLIAYYADKGLVRPVDAMAAIDDVTGAMIAALNPTNT</sequence>
<dbReference type="NCBIfam" id="TIGR01351">
    <property type="entry name" value="adk"/>
    <property type="match status" value="1"/>
</dbReference>
<evidence type="ECO:0000256" key="5">
    <source>
        <dbReference type="HAMAP-Rule" id="MF_00235"/>
    </source>
</evidence>
<name>A0A840WQE1_9RHOB</name>
<evidence type="ECO:0000259" key="8">
    <source>
        <dbReference type="Pfam" id="PF05191"/>
    </source>
</evidence>
<feature type="binding site" evidence="5">
    <location>
        <position position="102"/>
    </location>
    <ligand>
        <name>AMP</name>
        <dbReference type="ChEBI" id="CHEBI:456215"/>
    </ligand>
</feature>
<feature type="domain" description="Adenylate kinase active site lid" evidence="8">
    <location>
        <begin position="137"/>
        <end position="173"/>
    </location>
</feature>
<dbReference type="NCBIfam" id="NF011105">
    <property type="entry name" value="PRK14532.1"/>
    <property type="match status" value="1"/>
</dbReference>
<dbReference type="InterPro" id="IPR033690">
    <property type="entry name" value="Adenylat_kinase_CS"/>
</dbReference>
<reference evidence="9 10" key="1">
    <citation type="submission" date="2020-08" db="EMBL/GenBank/DDBJ databases">
        <title>Genomic Encyclopedia of Type Strains, Phase IV (KMG-IV): sequencing the most valuable type-strain genomes for metagenomic binning, comparative biology and taxonomic classification.</title>
        <authorList>
            <person name="Goeker M."/>
        </authorList>
    </citation>
    <scope>NUCLEOTIDE SEQUENCE [LARGE SCALE GENOMIC DNA]</scope>
    <source>
        <strain evidence="9 10">DSM 103377</strain>
    </source>
</reference>
<evidence type="ECO:0000313" key="10">
    <source>
        <dbReference type="Proteomes" id="UP000553766"/>
    </source>
</evidence>
<evidence type="ECO:0000256" key="6">
    <source>
        <dbReference type="RuleBase" id="RU003330"/>
    </source>
</evidence>
<comment type="catalytic activity">
    <reaction evidence="5 7">
        <text>AMP + ATP = 2 ADP</text>
        <dbReference type="Rhea" id="RHEA:12973"/>
        <dbReference type="ChEBI" id="CHEBI:30616"/>
        <dbReference type="ChEBI" id="CHEBI:456215"/>
        <dbReference type="ChEBI" id="CHEBI:456216"/>
        <dbReference type="EC" id="2.7.4.3"/>
    </reaction>
</comment>
<comment type="domain">
    <text evidence="5">Consists of three domains, a large central CORE domain and two small peripheral domains, NMPbind and LID, which undergo movements during catalysis. The LID domain closes over the site of phosphoryl transfer upon ATP binding. Assembling and dissambling the active center during each catalytic cycle provides an effective means to prevent ATP hydrolysis. Some bacteria have evolved a zinc-coordinating structure that stabilizes the LID domain.</text>
</comment>
<dbReference type="GO" id="GO:0005737">
    <property type="term" value="C:cytoplasm"/>
    <property type="evidence" value="ECO:0007669"/>
    <property type="project" value="UniProtKB-SubCell"/>
</dbReference>